<dbReference type="Proteomes" id="UP000550401">
    <property type="component" value="Unassembled WGS sequence"/>
</dbReference>
<dbReference type="EMBL" id="JACGXL010000001">
    <property type="protein sequence ID" value="MBA8886396.1"/>
    <property type="molecule type" value="Genomic_DNA"/>
</dbReference>
<evidence type="ECO:0000313" key="3">
    <source>
        <dbReference type="Proteomes" id="UP000550401"/>
    </source>
</evidence>
<dbReference type="InterPro" id="IPR012334">
    <property type="entry name" value="Pectin_lyas_fold"/>
</dbReference>
<evidence type="ECO:0008006" key="4">
    <source>
        <dbReference type="Google" id="ProtNLM"/>
    </source>
</evidence>
<accession>A0A839EVG0</accession>
<name>A0A839EVG0_9GAMM</name>
<keyword evidence="1" id="KW-0732">Signal</keyword>
<comment type="caution">
    <text evidence="2">The sequence shown here is derived from an EMBL/GenBank/DDBJ whole genome shotgun (WGS) entry which is preliminary data.</text>
</comment>
<proteinExistence type="predicted"/>
<evidence type="ECO:0000313" key="2">
    <source>
        <dbReference type="EMBL" id="MBA8886396.1"/>
    </source>
</evidence>
<dbReference type="AlphaFoldDB" id="A0A839EVG0"/>
<sequence length="277" mass="27829">MTLHVPTSLLCPLLLLAPAFAGAACTAITSVPATLSSNGRYCLTQDVSMGGTSGAAITIDADAVTLDLQGHTVRGSGAVNVSTVGINVAGHKYFDIGNGAIAGFSRGVAVVADGATRSRAGAVHDLDVHRSFLYGLLIDCDGCSVRDNTVTDTSLPAGFPGYTVDGIAVEGTGDQVTGNRVYSTRNASGETIAFAVGAAHSTIARNGAFDTHGASDNAYGYLISGVSSLLVDNTAQGFSTCYWVQGAAMKYRGNLANACATSYGGGASGSGDLGGNQ</sequence>
<feature type="signal peptide" evidence="1">
    <location>
        <begin position="1"/>
        <end position="23"/>
    </location>
</feature>
<organism evidence="2 3">
    <name type="scientific">Dokdonella fugitiva</name>
    <dbReference type="NCBI Taxonomy" id="328517"/>
    <lineage>
        <taxon>Bacteria</taxon>
        <taxon>Pseudomonadati</taxon>
        <taxon>Pseudomonadota</taxon>
        <taxon>Gammaproteobacteria</taxon>
        <taxon>Lysobacterales</taxon>
        <taxon>Rhodanobacteraceae</taxon>
        <taxon>Dokdonella</taxon>
    </lineage>
</organism>
<gene>
    <name evidence="2" type="ORF">FHW12_000587</name>
</gene>
<feature type="chain" id="PRO_5032459935" description="Parallel beta helix pectate lyase-like protein" evidence="1">
    <location>
        <begin position="24"/>
        <end position="277"/>
    </location>
</feature>
<dbReference type="SUPFAM" id="SSF51126">
    <property type="entry name" value="Pectin lyase-like"/>
    <property type="match status" value="1"/>
</dbReference>
<protein>
    <recommendedName>
        <fullName evidence="4">Parallel beta helix pectate lyase-like protein</fullName>
    </recommendedName>
</protein>
<evidence type="ECO:0000256" key="1">
    <source>
        <dbReference type="SAM" id="SignalP"/>
    </source>
</evidence>
<keyword evidence="3" id="KW-1185">Reference proteome</keyword>
<dbReference type="InterPro" id="IPR011050">
    <property type="entry name" value="Pectin_lyase_fold/virulence"/>
</dbReference>
<reference evidence="2 3" key="1">
    <citation type="submission" date="2020-07" db="EMBL/GenBank/DDBJ databases">
        <title>Genomic Encyclopedia of Type Strains, Phase IV (KMG-V): Genome sequencing to study the core and pangenomes of soil and plant-associated prokaryotes.</title>
        <authorList>
            <person name="Whitman W."/>
        </authorList>
    </citation>
    <scope>NUCLEOTIDE SEQUENCE [LARGE SCALE GENOMIC DNA]</scope>
    <source>
        <strain evidence="2 3">RH2WT43</strain>
    </source>
</reference>
<dbReference type="Gene3D" id="2.160.20.10">
    <property type="entry name" value="Single-stranded right-handed beta-helix, Pectin lyase-like"/>
    <property type="match status" value="1"/>
</dbReference>
<dbReference type="RefSeq" id="WP_182529482.1">
    <property type="nucleotide sequence ID" value="NZ_JACGXL010000001.1"/>
</dbReference>